<sequence length="184" mass="20825">MAKDMVYYCINQQYDVNGATMVKRLCSPGKAFFDHLAFLKRMAIFRSSGKNEFEATIKANWCEDAKDLPFGDLVCSTFASGIFVSDKVAAVLKEHYPNECVLIPVEIRESSDVPYYCLVCRFDADHNERAYNMNIFVTSDCPGIVVSGVCLSQIELAGVSGLDVHLWQQVKSYVSKRERNKHER</sequence>
<name>A0ABS6A1F1_9PROT</name>
<dbReference type="RefSeq" id="WP_215880696.1">
    <property type="nucleotide sequence ID" value="NZ_JAAOMP010000134.1"/>
</dbReference>
<comment type="caution">
    <text evidence="1">The sequence shown here is derived from an EMBL/GenBank/DDBJ whole genome shotgun (WGS) entry which is preliminary data.</text>
</comment>
<accession>A0ABS6A1F1</accession>
<organism evidence="1 2">
    <name type="scientific">Acidithiobacillus sulfurivorans</name>
    <dbReference type="NCBI Taxonomy" id="1958756"/>
    <lineage>
        <taxon>Bacteria</taxon>
        <taxon>Pseudomonadati</taxon>
        <taxon>Pseudomonadota</taxon>
        <taxon>Acidithiobacillia</taxon>
        <taxon>Acidithiobacillales</taxon>
        <taxon>Acidithiobacillaceae</taxon>
        <taxon>Acidithiobacillus</taxon>
    </lineage>
</organism>
<evidence type="ECO:0000313" key="2">
    <source>
        <dbReference type="Proteomes" id="UP000755654"/>
    </source>
</evidence>
<gene>
    <name evidence="1" type="ORF">HAP95_12390</name>
</gene>
<reference evidence="1 2" key="1">
    <citation type="journal article" date="2021" name="ISME J.">
        <title>Genomic evolution of the class Acidithiobacillia: deep-branching Proteobacteria living in extreme acidic conditions.</title>
        <authorList>
            <person name="Moya-Beltran A."/>
            <person name="Beard S."/>
            <person name="Rojas-Villalobos C."/>
            <person name="Issotta F."/>
            <person name="Gallardo Y."/>
            <person name="Ulloa R."/>
            <person name="Giaveno A."/>
            <person name="Degli Esposti M."/>
            <person name="Johnson D.B."/>
            <person name="Quatrini R."/>
        </authorList>
    </citation>
    <scope>NUCLEOTIDE SEQUENCE [LARGE SCALE GENOMIC DNA]</scope>
    <source>
        <strain evidence="1 2">RW2</strain>
    </source>
</reference>
<dbReference type="Proteomes" id="UP000755654">
    <property type="component" value="Unassembled WGS sequence"/>
</dbReference>
<evidence type="ECO:0000313" key="1">
    <source>
        <dbReference type="EMBL" id="MBU2760936.1"/>
    </source>
</evidence>
<proteinExistence type="predicted"/>
<protein>
    <submittedName>
        <fullName evidence="1">Uncharacterized protein</fullName>
    </submittedName>
</protein>
<dbReference type="EMBL" id="JAAOMP010000134">
    <property type="protein sequence ID" value="MBU2760936.1"/>
    <property type="molecule type" value="Genomic_DNA"/>
</dbReference>
<keyword evidence="2" id="KW-1185">Reference proteome</keyword>